<sequence>MMIDFECRKRRNLNSFVTRAIVLSQEEWCRINSIRQIGEQKKPFPKQRNSREPKLKRPKENKPSHINLEKITESSSWEDKFKSERTLREAARLAYEERQTTRKILSALLFSAVLQERHNQLVFNSRIRTVMKQKCLKEKEDYNQKVSQFQMELYKTRMDKQRTREHLKRCLNKQLEEKVERSRIEKRQQEMEKELLAAKNVHLARELSADEENRILAKRNLKESLMSHKETEKQIERAKKKSEKKEDQIRKIQLKVAHDMDELKKKTERVLDSEAKSKVIKLHIAMRKKEEKDRQLEAEKLTQVEAEINANNDKIIQGIKHEKERLRTELVKSRTEAEEALKRKDIVQKFARRMECKARESKEEFDKRWNIERKRKAKKNQWRVFRDHEKQEKEVKERKRLEDDMDRKLQINPKSDDEHVTQYCDYMLKEAESHGRPLFPVLKAIKANLRFLSNPLHSCTASSPHLVFSLSTLPCGTLSRNSTPIYSNRK</sequence>
<feature type="region of interest" description="Disordered" evidence="2">
    <location>
        <begin position="39"/>
        <end position="64"/>
    </location>
</feature>
<protein>
    <recommendedName>
        <fullName evidence="5">Trichohyalin-plectin-homology domain-containing protein</fullName>
    </recommendedName>
</protein>
<accession>A0ABR1ADX4</accession>
<dbReference type="EMBL" id="JAWJWF010000053">
    <property type="protein sequence ID" value="KAK6617057.1"/>
    <property type="molecule type" value="Genomic_DNA"/>
</dbReference>
<reference evidence="3 4" key="1">
    <citation type="submission" date="2023-09" db="EMBL/GenBank/DDBJ databases">
        <title>Genomes of two closely related lineages of the louse Polyplax serrata with different host specificities.</title>
        <authorList>
            <person name="Martinu J."/>
            <person name="Tarabai H."/>
            <person name="Stefka J."/>
            <person name="Hypsa V."/>
        </authorList>
    </citation>
    <scope>NUCLEOTIDE SEQUENCE [LARGE SCALE GENOMIC DNA]</scope>
    <source>
        <strain evidence="3">98ZLc_SE</strain>
    </source>
</reference>
<proteinExistence type="predicted"/>
<evidence type="ECO:0000313" key="3">
    <source>
        <dbReference type="EMBL" id="KAK6617057.1"/>
    </source>
</evidence>
<comment type="caution">
    <text evidence="3">The sequence shown here is derived from an EMBL/GenBank/DDBJ whole genome shotgun (WGS) entry which is preliminary data.</text>
</comment>
<evidence type="ECO:0000313" key="4">
    <source>
        <dbReference type="Proteomes" id="UP001359485"/>
    </source>
</evidence>
<dbReference type="Proteomes" id="UP001359485">
    <property type="component" value="Unassembled WGS sequence"/>
</dbReference>
<feature type="coiled-coil region" evidence="1">
    <location>
        <begin position="287"/>
        <end position="343"/>
    </location>
</feature>
<feature type="region of interest" description="Disordered" evidence="2">
    <location>
        <begin position="227"/>
        <end position="246"/>
    </location>
</feature>
<evidence type="ECO:0000256" key="1">
    <source>
        <dbReference type="SAM" id="Coils"/>
    </source>
</evidence>
<gene>
    <name evidence="3" type="ORF">RUM44_005414</name>
</gene>
<organism evidence="3 4">
    <name type="scientific">Polyplax serrata</name>
    <name type="common">Common mouse louse</name>
    <dbReference type="NCBI Taxonomy" id="468196"/>
    <lineage>
        <taxon>Eukaryota</taxon>
        <taxon>Metazoa</taxon>
        <taxon>Ecdysozoa</taxon>
        <taxon>Arthropoda</taxon>
        <taxon>Hexapoda</taxon>
        <taxon>Insecta</taxon>
        <taxon>Pterygota</taxon>
        <taxon>Neoptera</taxon>
        <taxon>Paraneoptera</taxon>
        <taxon>Psocodea</taxon>
        <taxon>Troctomorpha</taxon>
        <taxon>Phthiraptera</taxon>
        <taxon>Anoplura</taxon>
        <taxon>Polyplacidae</taxon>
        <taxon>Polyplax</taxon>
    </lineage>
</organism>
<keyword evidence="4" id="KW-1185">Reference proteome</keyword>
<feature type="compositionally biased region" description="Basic and acidic residues" evidence="2">
    <location>
        <begin position="49"/>
        <end position="64"/>
    </location>
</feature>
<name>A0ABR1ADX4_POLSC</name>
<keyword evidence="1" id="KW-0175">Coiled coil</keyword>
<evidence type="ECO:0008006" key="5">
    <source>
        <dbReference type="Google" id="ProtNLM"/>
    </source>
</evidence>
<evidence type="ECO:0000256" key="2">
    <source>
        <dbReference type="SAM" id="MobiDB-lite"/>
    </source>
</evidence>